<keyword evidence="1" id="KW-0418">Kinase</keyword>
<dbReference type="Proteomes" id="UP000215914">
    <property type="component" value="Unassembled WGS sequence"/>
</dbReference>
<reference evidence="5" key="1">
    <citation type="journal article" date="2017" name="Nature">
        <title>The sunflower genome provides insights into oil metabolism, flowering and Asterid evolution.</title>
        <authorList>
            <person name="Badouin H."/>
            <person name="Gouzy J."/>
            <person name="Grassa C.J."/>
            <person name="Murat F."/>
            <person name="Staton S.E."/>
            <person name="Cottret L."/>
            <person name="Lelandais-Briere C."/>
            <person name="Owens G.L."/>
            <person name="Carrere S."/>
            <person name="Mayjonade B."/>
            <person name="Legrand L."/>
            <person name="Gill N."/>
            <person name="Kane N.C."/>
            <person name="Bowers J.E."/>
            <person name="Hubner S."/>
            <person name="Bellec A."/>
            <person name="Berard A."/>
            <person name="Berges H."/>
            <person name="Blanchet N."/>
            <person name="Boniface M.C."/>
            <person name="Brunel D."/>
            <person name="Catrice O."/>
            <person name="Chaidir N."/>
            <person name="Claudel C."/>
            <person name="Donnadieu C."/>
            <person name="Faraut T."/>
            <person name="Fievet G."/>
            <person name="Helmstetter N."/>
            <person name="King M."/>
            <person name="Knapp S.J."/>
            <person name="Lai Z."/>
            <person name="Le Paslier M.C."/>
            <person name="Lippi Y."/>
            <person name="Lorenzon L."/>
            <person name="Mandel J.R."/>
            <person name="Marage G."/>
            <person name="Marchand G."/>
            <person name="Marquand E."/>
            <person name="Bret-Mestries E."/>
            <person name="Morien E."/>
            <person name="Nambeesan S."/>
            <person name="Nguyen T."/>
            <person name="Pegot-Espagnet P."/>
            <person name="Pouilly N."/>
            <person name="Raftis F."/>
            <person name="Sallet E."/>
            <person name="Schiex T."/>
            <person name="Thomas J."/>
            <person name="Vandecasteele C."/>
            <person name="Vares D."/>
            <person name="Vear F."/>
            <person name="Vautrin S."/>
            <person name="Crespi M."/>
            <person name="Mangin B."/>
            <person name="Burke J.M."/>
            <person name="Salse J."/>
            <person name="Munos S."/>
            <person name="Vincourt P."/>
            <person name="Rieseberg L.H."/>
            <person name="Langlade N.B."/>
        </authorList>
    </citation>
    <scope>NUCLEOTIDE SEQUENCE</scope>
    <source>
        <tissue evidence="5">Leaves</tissue>
    </source>
</reference>
<dbReference type="InterPro" id="IPR001245">
    <property type="entry name" value="Ser-Thr/Tyr_kinase_cat_dom"/>
</dbReference>
<evidence type="ECO:0000313" key="6">
    <source>
        <dbReference type="Proteomes" id="UP000215914"/>
    </source>
</evidence>
<keyword evidence="3" id="KW-0067">ATP-binding</keyword>
<dbReference type="SUPFAM" id="SSF56112">
    <property type="entry name" value="Protein kinase-like (PK-like)"/>
    <property type="match status" value="1"/>
</dbReference>
<dbReference type="PANTHER" id="PTHR47989:SF62">
    <property type="entry name" value="OS05G0423500 PROTEIN"/>
    <property type="match status" value="1"/>
</dbReference>
<dbReference type="EMBL" id="MNCJ02000324">
    <property type="protein sequence ID" value="KAF5791632.1"/>
    <property type="molecule type" value="Genomic_DNA"/>
</dbReference>
<dbReference type="Pfam" id="PF07714">
    <property type="entry name" value="PK_Tyr_Ser-Thr"/>
    <property type="match status" value="1"/>
</dbReference>
<keyword evidence="1" id="KW-0723">Serine/threonine-protein kinase</keyword>
<feature type="domain" description="Protein kinase" evidence="4">
    <location>
        <begin position="1"/>
        <end position="69"/>
    </location>
</feature>
<dbReference type="InterPro" id="IPR011009">
    <property type="entry name" value="Kinase-like_dom_sf"/>
</dbReference>
<sequence length="69" mass="7942">MYIKGSFGYLDPEYISCMKLTQKSDVYSFGVVLLEVLCARPALDKTLPFEKANLVDWAIKHIKDGTWRK</sequence>
<name>A0A9K3N8Y0_HELAN</name>
<keyword evidence="5" id="KW-0808">Transferase</keyword>
<proteinExistence type="predicted"/>
<keyword evidence="6" id="KW-1185">Reference proteome</keyword>
<comment type="caution">
    <text evidence="5">The sequence shown here is derived from an EMBL/GenBank/DDBJ whole genome shotgun (WGS) entry which is preliminary data.</text>
</comment>
<evidence type="ECO:0000256" key="3">
    <source>
        <dbReference type="ARBA" id="ARBA00022840"/>
    </source>
</evidence>
<dbReference type="Gramene" id="mRNA:HanXRQr2_Chr09g0397001">
    <property type="protein sequence ID" value="CDS:HanXRQr2_Chr09g0397001.1"/>
    <property type="gene ID" value="HanXRQr2_Chr09g0397001"/>
</dbReference>
<dbReference type="AlphaFoldDB" id="A0A9K3N8Y0"/>
<gene>
    <name evidence="5" type="ORF">HanXRQr2_Chr09g0397001</name>
</gene>
<dbReference type="PANTHER" id="PTHR47989">
    <property type="entry name" value="OS01G0750732 PROTEIN"/>
    <property type="match status" value="1"/>
</dbReference>
<dbReference type="GO" id="GO:0004674">
    <property type="term" value="F:protein serine/threonine kinase activity"/>
    <property type="evidence" value="ECO:0007669"/>
    <property type="project" value="UniProtKB-KW"/>
</dbReference>
<keyword evidence="2" id="KW-0547">Nucleotide-binding</keyword>
<organism evidence="5 6">
    <name type="scientific">Helianthus annuus</name>
    <name type="common">Common sunflower</name>
    <dbReference type="NCBI Taxonomy" id="4232"/>
    <lineage>
        <taxon>Eukaryota</taxon>
        <taxon>Viridiplantae</taxon>
        <taxon>Streptophyta</taxon>
        <taxon>Embryophyta</taxon>
        <taxon>Tracheophyta</taxon>
        <taxon>Spermatophyta</taxon>
        <taxon>Magnoliopsida</taxon>
        <taxon>eudicotyledons</taxon>
        <taxon>Gunneridae</taxon>
        <taxon>Pentapetalae</taxon>
        <taxon>asterids</taxon>
        <taxon>campanulids</taxon>
        <taxon>Asterales</taxon>
        <taxon>Asteraceae</taxon>
        <taxon>Asteroideae</taxon>
        <taxon>Heliantheae alliance</taxon>
        <taxon>Heliantheae</taxon>
        <taxon>Helianthus</taxon>
    </lineage>
</organism>
<dbReference type="InterPro" id="IPR000719">
    <property type="entry name" value="Prot_kinase_dom"/>
</dbReference>
<evidence type="ECO:0000256" key="1">
    <source>
        <dbReference type="ARBA" id="ARBA00022527"/>
    </source>
</evidence>
<evidence type="ECO:0000259" key="4">
    <source>
        <dbReference type="PROSITE" id="PS50011"/>
    </source>
</evidence>
<protein>
    <recommendedName>
        <fullName evidence="4">Protein kinase domain-containing protein</fullName>
    </recommendedName>
</protein>
<evidence type="ECO:0000256" key="2">
    <source>
        <dbReference type="ARBA" id="ARBA00022741"/>
    </source>
</evidence>
<accession>A0A9K3N8Y0</accession>
<dbReference type="Gene3D" id="1.10.510.10">
    <property type="entry name" value="Transferase(Phosphotransferase) domain 1"/>
    <property type="match status" value="1"/>
</dbReference>
<reference evidence="5" key="2">
    <citation type="submission" date="2020-06" db="EMBL/GenBank/DDBJ databases">
        <title>Helianthus annuus Genome sequencing and assembly Release 2.</title>
        <authorList>
            <person name="Gouzy J."/>
            <person name="Langlade N."/>
            <person name="Munos S."/>
        </authorList>
    </citation>
    <scope>NUCLEOTIDE SEQUENCE</scope>
    <source>
        <tissue evidence="5">Leaves</tissue>
    </source>
</reference>
<dbReference type="PROSITE" id="PS50011">
    <property type="entry name" value="PROTEIN_KINASE_DOM"/>
    <property type="match status" value="1"/>
</dbReference>
<evidence type="ECO:0000313" key="5">
    <source>
        <dbReference type="EMBL" id="KAF5791632.1"/>
    </source>
</evidence>
<dbReference type="GO" id="GO:0005524">
    <property type="term" value="F:ATP binding"/>
    <property type="evidence" value="ECO:0007669"/>
    <property type="project" value="UniProtKB-KW"/>
</dbReference>